<sequence length="112" mass="12685">MPEKDPAILFAKDIRHMPTLVAVVVFGLLLLFIHDVPVEVRRFFIPSLAIYIIGSFNISYIHCTLGNRKAMEKGAKKEPHVGIKKTHYVGIVSAHIIWFLAFIIYNNIKGVL</sequence>
<evidence type="ECO:0000313" key="2">
    <source>
        <dbReference type="EMBL" id="MCG7979582.1"/>
    </source>
</evidence>
<reference evidence="2" key="1">
    <citation type="journal article" date="2021" name="Proc. Natl. Acad. Sci. U.S.A.">
        <title>Global biogeography of chemosynthetic symbionts reveals both localized and globally distributed symbiont groups. .</title>
        <authorList>
            <person name="Osvatic J.T."/>
            <person name="Wilkins L.G.E."/>
            <person name="Leibrecht L."/>
            <person name="Leray M."/>
            <person name="Zauner S."/>
            <person name="Polzin J."/>
            <person name="Camacho Y."/>
            <person name="Gros O."/>
            <person name="van Gils J.A."/>
            <person name="Eisen J.A."/>
            <person name="Petersen J.M."/>
            <person name="Yuen B."/>
        </authorList>
    </citation>
    <scope>NUCLEOTIDE SEQUENCE</scope>
    <source>
        <strain evidence="2">MAGclacostrist055</strain>
    </source>
</reference>
<name>A0A9E4NML6_9GAMM</name>
<gene>
    <name evidence="2" type="ORF">JAY77_15745</name>
</gene>
<proteinExistence type="predicted"/>
<comment type="caution">
    <text evidence="2">The sequence shown here is derived from an EMBL/GenBank/DDBJ whole genome shotgun (WGS) entry which is preliminary data.</text>
</comment>
<dbReference type="Proteomes" id="UP000886674">
    <property type="component" value="Unassembled WGS sequence"/>
</dbReference>
<keyword evidence="1" id="KW-0472">Membrane</keyword>
<dbReference type="EMBL" id="JAEPCR010000077">
    <property type="protein sequence ID" value="MCG7979582.1"/>
    <property type="molecule type" value="Genomic_DNA"/>
</dbReference>
<keyword evidence="1" id="KW-1133">Transmembrane helix</keyword>
<organism evidence="2 3">
    <name type="scientific">Candidatus Thiodiazotropha taylori</name>
    <dbReference type="NCBI Taxonomy" id="2792791"/>
    <lineage>
        <taxon>Bacteria</taxon>
        <taxon>Pseudomonadati</taxon>
        <taxon>Pseudomonadota</taxon>
        <taxon>Gammaproteobacteria</taxon>
        <taxon>Chromatiales</taxon>
        <taxon>Sedimenticolaceae</taxon>
        <taxon>Candidatus Thiodiazotropha</taxon>
    </lineage>
</organism>
<protein>
    <submittedName>
        <fullName evidence="2">Uncharacterized protein</fullName>
    </submittedName>
</protein>
<feature type="transmembrane region" description="Helical" evidence="1">
    <location>
        <begin position="43"/>
        <end position="65"/>
    </location>
</feature>
<dbReference type="AlphaFoldDB" id="A0A9E4NML6"/>
<evidence type="ECO:0000313" key="3">
    <source>
        <dbReference type="Proteomes" id="UP000886674"/>
    </source>
</evidence>
<feature type="transmembrane region" description="Helical" evidence="1">
    <location>
        <begin position="20"/>
        <end position="37"/>
    </location>
</feature>
<feature type="transmembrane region" description="Helical" evidence="1">
    <location>
        <begin position="86"/>
        <end position="105"/>
    </location>
</feature>
<evidence type="ECO:0000256" key="1">
    <source>
        <dbReference type="SAM" id="Phobius"/>
    </source>
</evidence>
<keyword evidence="1" id="KW-0812">Transmembrane</keyword>
<accession>A0A9E4NML6</accession>